<proteinExistence type="predicted"/>
<keyword evidence="2" id="KW-1185">Reference proteome</keyword>
<comment type="caution">
    <text evidence="1">The sequence shown here is derived from an EMBL/GenBank/DDBJ whole genome shotgun (WGS) entry which is preliminary data.</text>
</comment>
<accession>A0ACB7YTY7</accession>
<gene>
    <name evidence="1" type="ORF">Vadar_006575</name>
</gene>
<evidence type="ECO:0000313" key="1">
    <source>
        <dbReference type="EMBL" id="KAH7856886.1"/>
    </source>
</evidence>
<name>A0ACB7YTY7_9ERIC</name>
<dbReference type="Proteomes" id="UP000828048">
    <property type="component" value="Chromosome 3"/>
</dbReference>
<dbReference type="EMBL" id="CM037153">
    <property type="protein sequence ID" value="KAH7856886.1"/>
    <property type="molecule type" value="Genomic_DNA"/>
</dbReference>
<organism evidence="1 2">
    <name type="scientific">Vaccinium darrowii</name>
    <dbReference type="NCBI Taxonomy" id="229202"/>
    <lineage>
        <taxon>Eukaryota</taxon>
        <taxon>Viridiplantae</taxon>
        <taxon>Streptophyta</taxon>
        <taxon>Embryophyta</taxon>
        <taxon>Tracheophyta</taxon>
        <taxon>Spermatophyta</taxon>
        <taxon>Magnoliopsida</taxon>
        <taxon>eudicotyledons</taxon>
        <taxon>Gunneridae</taxon>
        <taxon>Pentapetalae</taxon>
        <taxon>asterids</taxon>
        <taxon>Ericales</taxon>
        <taxon>Ericaceae</taxon>
        <taxon>Vaccinioideae</taxon>
        <taxon>Vaccinieae</taxon>
        <taxon>Vaccinium</taxon>
    </lineage>
</organism>
<sequence length="400" mass="45064">MDNLLRNQHQQQDYVDRPLYVAGYMSLLRPWLLQFFISESVDLPQNALEECPGISLLYLYVEDEFFKLYLHGESWERLKIYCYRESLMLPQMEILWMWPFQVENPGHAFLASVNVSMGVWRIGPREWVAKIRYQRRSLPMPFFVNDQGRRNVELSSGLTHHQLERLADAVETFIVLDIAMAFDKHNVEKDVAEAIKKEFDRKHGPTWHCIIGKKFRPSESGVKPGTKEGVDGGDDDVDMVRNLVLSNGGENNQVLSLSSDDALRVDDGDQGSDFLAIQKDLTDKTSVGVISGNKDDSFIKDVAGTNFPTFTGKDVVSACDETPSCIGIQDVEVDPFPPLFASDDSSLVAKEAATCYGSNNSQSTDLVSSDPLVNFVEYKRGIRLTENCGRSDHRNCGSKD</sequence>
<protein>
    <submittedName>
        <fullName evidence="1">Uncharacterized protein</fullName>
    </submittedName>
</protein>
<reference evidence="1 2" key="1">
    <citation type="journal article" date="2021" name="Hortic Res">
        <title>High-quality reference genome and annotation aids understanding of berry development for evergreen blueberry (Vaccinium darrowii).</title>
        <authorList>
            <person name="Yu J."/>
            <person name="Hulse-Kemp A.M."/>
            <person name="Babiker E."/>
            <person name="Staton M."/>
        </authorList>
    </citation>
    <scope>NUCLEOTIDE SEQUENCE [LARGE SCALE GENOMIC DNA]</scope>
    <source>
        <strain evidence="2">cv. NJ 8807/NJ 8810</strain>
        <tissue evidence="1">Young leaf</tissue>
    </source>
</reference>
<evidence type="ECO:0000313" key="2">
    <source>
        <dbReference type="Proteomes" id="UP000828048"/>
    </source>
</evidence>